<accession>A0A1I2BND2</accession>
<name>A0A1H6AFZ2_9PSEU</name>
<dbReference type="RefSeq" id="WP_235863773.1">
    <property type="nucleotide sequence ID" value="NZ_FNVB01000003.1"/>
</dbReference>
<proteinExistence type="predicted"/>
<protein>
    <submittedName>
        <fullName evidence="4">Dimethylhistidine N-methyltransferase</fullName>
    </submittedName>
    <submittedName>
        <fullName evidence="5">L-histidine Nalpha-methyltransferase</fullName>
    </submittedName>
</protein>
<evidence type="ECO:0000313" key="4">
    <source>
        <dbReference type="EMBL" id="SEG47689.1"/>
    </source>
</evidence>
<dbReference type="SMR" id="A0A1H6AFZ2"/>
<gene>
    <name evidence="4" type="ORF">SAMN02982929_02312</name>
    <name evidence="5" type="ORF">SAMN05216506_112146</name>
</gene>
<keyword evidence="1 4" id="KW-0489">Methyltransferase</keyword>
<reference evidence="4" key="1">
    <citation type="submission" date="2016-10" db="EMBL/GenBank/DDBJ databases">
        <authorList>
            <person name="de Groot N.N."/>
        </authorList>
    </citation>
    <scope>NUCLEOTIDE SEQUENCE [LARGE SCALE GENOMIC DNA]</scope>
    <source>
        <strain evidence="4">ATCC 20501</strain>
    </source>
</reference>
<dbReference type="Pfam" id="PF10017">
    <property type="entry name" value="Methyltransf_33"/>
    <property type="match status" value="1"/>
</dbReference>
<dbReference type="EMBL" id="FNVB01000003">
    <property type="protein sequence ID" value="SEG47689.1"/>
    <property type="molecule type" value="Genomic_DNA"/>
</dbReference>
<dbReference type="PIRSF" id="PIRSF018005">
    <property type="entry name" value="UCP018005"/>
    <property type="match status" value="1"/>
</dbReference>
<sequence length="326" mass="35950">MGGTTGIEAVDGDTGFWADGDSLRSALRETPPRIPPHFGYDALGSQLFEEITELPDYYLTRVEGDLLRRHADEIADAVGTPWVAELGSGSGKKTRALLAACAARRSTTYLPIDVSREMLVSSGDALAAECPDVAVRGLWGRYEAGLGWIRRERASPVTAMLLGSTLGNATADERRALIAEIARTLAPGDRFLVSADLIKPGHVLERCYNDPPGRSAFVRFRLNHLAHLNRRFDGDFALDRFRAVAHFDERTRAVEGHLHATAEHMARLRALGLSMAFRPGDVINVGISAKFDPVRLADEMGEFGLVPGSSWTDHRWRYGIFLFHRR</sequence>
<keyword evidence="2 4" id="KW-0808">Transferase</keyword>
<dbReference type="SUPFAM" id="SSF53335">
    <property type="entry name" value="S-adenosyl-L-methionine-dependent methyltransferases"/>
    <property type="match status" value="1"/>
</dbReference>
<evidence type="ECO:0000256" key="2">
    <source>
        <dbReference type="ARBA" id="ARBA00022679"/>
    </source>
</evidence>
<dbReference type="Proteomes" id="UP000199690">
    <property type="component" value="Unassembled WGS sequence"/>
</dbReference>
<evidence type="ECO:0000259" key="3">
    <source>
        <dbReference type="Pfam" id="PF10017"/>
    </source>
</evidence>
<dbReference type="InterPro" id="IPR029063">
    <property type="entry name" value="SAM-dependent_MTases_sf"/>
</dbReference>
<accession>A0A1H6AFZ2</accession>
<dbReference type="InterPro" id="IPR051128">
    <property type="entry name" value="EgtD_Methyltrsf_superfamily"/>
</dbReference>
<reference evidence="6 7" key="2">
    <citation type="submission" date="2016-10" db="EMBL/GenBank/DDBJ databases">
        <authorList>
            <person name="Varghese N."/>
            <person name="Submissions S."/>
        </authorList>
    </citation>
    <scope>NUCLEOTIDE SEQUENCE [LARGE SCALE GENOMIC DNA]</scope>
    <source>
        <strain evidence="7">ATCC 20501</strain>
        <strain evidence="5 6">CGMCC 4.3529</strain>
    </source>
</reference>
<dbReference type="EMBL" id="FOME01000012">
    <property type="protein sequence ID" value="SFE56740.1"/>
    <property type="molecule type" value="Genomic_DNA"/>
</dbReference>
<dbReference type="Proteomes" id="UP000236729">
    <property type="component" value="Unassembled WGS sequence"/>
</dbReference>
<dbReference type="Gene3D" id="3.40.50.150">
    <property type="entry name" value="Vaccinia Virus protein VP39"/>
    <property type="match status" value="1"/>
</dbReference>
<dbReference type="PANTHER" id="PTHR43397">
    <property type="entry name" value="ERGOTHIONEINE BIOSYNTHESIS PROTEIN 1"/>
    <property type="match status" value="1"/>
</dbReference>
<keyword evidence="6" id="KW-1185">Reference proteome</keyword>
<dbReference type="PANTHER" id="PTHR43397:SF1">
    <property type="entry name" value="ERGOTHIONEINE BIOSYNTHESIS PROTEIN 1"/>
    <property type="match status" value="1"/>
</dbReference>
<evidence type="ECO:0000313" key="5">
    <source>
        <dbReference type="EMBL" id="SFE56740.1"/>
    </source>
</evidence>
<evidence type="ECO:0000313" key="6">
    <source>
        <dbReference type="Proteomes" id="UP000199690"/>
    </source>
</evidence>
<dbReference type="InterPro" id="IPR019257">
    <property type="entry name" value="MeTrfase_dom"/>
</dbReference>
<dbReference type="GO" id="GO:0008168">
    <property type="term" value="F:methyltransferase activity"/>
    <property type="evidence" value="ECO:0007669"/>
    <property type="project" value="UniProtKB-KW"/>
</dbReference>
<dbReference type="AlphaFoldDB" id="A0A1H6AFZ2"/>
<evidence type="ECO:0000313" key="7">
    <source>
        <dbReference type="Proteomes" id="UP000236729"/>
    </source>
</evidence>
<feature type="domain" description="Histidine-specific methyltransferase SAM-dependent" evidence="3">
    <location>
        <begin position="22"/>
        <end position="324"/>
    </location>
</feature>
<evidence type="ECO:0000256" key="1">
    <source>
        <dbReference type="ARBA" id="ARBA00022603"/>
    </source>
</evidence>
<dbReference type="GO" id="GO:0032259">
    <property type="term" value="P:methylation"/>
    <property type="evidence" value="ECO:0007669"/>
    <property type="project" value="UniProtKB-KW"/>
</dbReference>
<dbReference type="InterPro" id="IPR017804">
    <property type="entry name" value="MeTrfase_EgtD-like"/>
</dbReference>
<organism evidence="4 7">
    <name type="scientific">Saccharopolyspora kobensis</name>
    <dbReference type="NCBI Taxonomy" id="146035"/>
    <lineage>
        <taxon>Bacteria</taxon>
        <taxon>Bacillati</taxon>
        <taxon>Actinomycetota</taxon>
        <taxon>Actinomycetes</taxon>
        <taxon>Pseudonocardiales</taxon>
        <taxon>Pseudonocardiaceae</taxon>
        <taxon>Saccharopolyspora</taxon>
    </lineage>
</organism>